<organism evidence="1 2">
    <name type="scientific">Bacillus carboniphilus</name>
    <dbReference type="NCBI Taxonomy" id="86663"/>
    <lineage>
        <taxon>Bacteria</taxon>
        <taxon>Bacillati</taxon>
        <taxon>Bacillota</taxon>
        <taxon>Bacilli</taxon>
        <taxon>Bacillales</taxon>
        <taxon>Bacillaceae</taxon>
        <taxon>Bacillus</taxon>
    </lineage>
</organism>
<dbReference type="InterPro" id="IPR021617">
    <property type="entry name" value="DUF3231"/>
</dbReference>
<dbReference type="Pfam" id="PF11553">
    <property type="entry name" value="DUF3231"/>
    <property type="match status" value="2"/>
</dbReference>
<dbReference type="RefSeq" id="WP_343802186.1">
    <property type="nucleotide sequence ID" value="NZ_BAAADJ010000061.1"/>
</dbReference>
<comment type="caution">
    <text evidence="1">The sequence shown here is derived from an EMBL/GenBank/DDBJ whole genome shotgun (WGS) entry which is preliminary data.</text>
</comment>
<evidence type="ECO:0000313" key="2">
    <source>
        <dbReference type="Proteomes" id="UP001500782"/>
    </source>
</evidence>
<protein>
    <recommendedName>
        <fullName evidence="3">DUF3231 family protein</fullName>
    </recommendedName>
</protein>
<dbReference type="Proteomes" id="UP001500782">
    <property type="component" value="Unassembled WGS sequence"/>
</dbReference>
<accession>A0ABN0WN61</accession>
<keyword evidence="2" id="KW-1185">Reference proteome</keyword>
<proteinExistence type="predicted"/>
<dbReference type="EMBL" id="BAAADJ010000061">
    <property type="protein sequence ID" value="GAA0342358.1"/>
    <property type="molecule type" value="Genomic_DNA"/>
</dbReference>
<evidence type="ECO:0008006" key="3">
    <source>
        <dbReference type="Google" id="ProtNLM"/>
    </source>
</evidence>
<name>A0ABN0WN61_9BACI</name>
<sequence>MNTTHLSASEKAYLWTNYVVDSMAICCIQYFIETSEDEDIKKVLEYALGLSQIHTKKVAEIFSEEDHPIPIGFTSEDVNLNAPKLFADEFILLYVHQLANLGLTFYSKALGMVAREDVHAFYKECLGSSSELNSRTKELLLNKGLYVRPPYIPDREEPEMIQYIGFLKGFLGEKRPLTSLEIANLFFNVQTVEVVKTLLIGFAQVTETKDVRDFLTRGKELGTKVLQQLRSVLEDADLGSSSPWYTYVSDSKISPFSDKLIMFHGAILNGAGIEQYGFSLATIMRRDIGAKYAQLITEMMTYADDGMNLMIKNGWMEQPPMAVKRTKQ</sequence>
<gene>
    <name evidence="1" type="ORF">GCM10008967_35950</name>
</gene>
<dbReference type="Gene3D" id="1.20.1260.10">
    <property type="match status" value="2"/>
</dbReference>
<evidence type="ECO:0000313" key="1">
    <source>
        <dbReference type="EMBL" id="GAA0342358.1"/>
    </source>
</evidence>
<dbReference type="InterPro" id="IPR012347">
    <property type="entry name" value="Ferritin-like"/>
</dbReference>
<reference evidence="1 2" key="1">
    <citation type="journal article" date="2019" name="Int. J. Syst. Evol. Microbiol.">
        <title>The Global Catalogue of Microorganisms (GCM) 10K type strain sequencing project: providing services to taxonomists for standard genome sequencing and annotation.</title>
        <authorList>
            <consortium name="The Broad Institute Genomics Platform"/>
            <consortium name="The Broad Institute Genome Sequencing Center for Infectious Disease"/>
            <person name="Wu L."/>
            <person name="Ma J."/>
        </authorList>
    </citation>
    <scope>NUCLEOTIDE SEQUENCE [LARGE SCALE GENOMIC DNA]</scope>
    <source>
        <strain evidence="1 2">JCM 9731</strain>
    </source>
</reference>